<name>Q02BG3_SOLUE</name>
<dbReference type="KEGG" id="sus:Acid_0597"/>
<keyword evidence="1" id="KW-0812">Transmembrane</keyword>
<protein>
    <recommendedName>
        <fullName evidence="3">Transmembrane protein</fullName>
    </recommendedName>
</protein>
<feature type="transmembrane region" description="Helical" evidence="1">
    <location>
        <begin position="29"/>
        <end position="49"/>
    </location>
</feature>
<evidence type="ECO:0008006" key="3">
    <source>
        <dbReference type="Google" id="ProtNLM"/>
    </source>
</evidence>
<dbReference type="InParanoid" id="Q02BG3"/>
<proteinExistence type="predicted"/>
<dbReference type="AlphaFoldDB" id="Q02BG3"/>
<organism evidence="2">
    <name type="scientific">Solibacter usitatus (strain Ellin6076)</name>
    <dbReference type="NCBI Taxonomy" id="234267"/>
    <lineage>
        <taxon>Bacteria</taxon>
        <taxon>Pseudomonadati</taxon>
        <taxon>Acidobacteriota</taxon>
        <taxon>Terriglobia</taxon>
        <taxon>Bryobacterales</taxon>
        <taxon>Solibacteraceae</taxon>
        <taxon>Candidatus Solibacter</taxon>
    </lineage>
</organism>
<feature type="transmembrane region" description="Helical" evidence="1">
    <location>
        <begin position="55"/>
        <end position="78"/>
    </location>
</feature>
<reference evidence="2" key="1">
    <citation type="submission" date="2006-10" db="EMBL/GenBank/DDBJ databases">
        <title>Complete sequence of Solibacter usitatus Ellin6076.</title>
        <authorList>
            <consortium name="US DOE Joint Genome Institute"/>
            <person name="Copeland A."/>
            <person name="Lucas S."/>
            <person name="Lapidus A."/>
            <person name="Barry K."/>
            <person name="Detter J.C."/>
            <person name="Glavina del Rio T."/>
            <person name="Hammon N."/>
            <person name="Israni S."/>
            <person name="Dalin E."/>
            <person name="Tice H."/>
            <person name="Pitluck S."/>
            <person name="Thompson L.S."/>
            <person name="Brettin T."/>
            <person name="Bruce D."/>
            <person name="Han C."/>
            <person name="Tapia R."/>
            <person name="Gilna P."/>
            <person name="Schmutz J."/>
            <person name="Larimer F."/>
            <person name="Land M."/>
            <person name="Hauser L."/>
            <person name="Kyrpides N."/>
            <person name="Mikhailova N."/>
            <person name="Janssen P.H."/>
            <person name="Kuske C.R."/>
            <person name="Richardson P."/>
        </authorList>
    </citation>
    <scope>NUCLEOTIDE SEQUENCE</scope>
    <source>
        <strain evidence="2">Ellin6076</strain>
    </source>
</reference>
<dbReference type="HOGENOM" id="CLU_2481647_0_0_0"/>
<sequence length="87" mass="9850">MFGMSAVLVYLLAMGIPLLLLYRFHPVAWYWHALAVLAAMTLGFIPMPYQMQNPAFDLVFGFVFIALLIWGVCGLLLFHAHRGEKHA</sequence>
<dbReference type="STRING" id="234267.Acid_0597"/>
<gene>
    <name evidence="2" type="ordered locus">Acid_0597</name>
</gene>
<dbReference type="OrthoDB" id="129761at2"/>
<keyword evidence="1" id="KW-1133">Transmembrane helix</keyword>
<evidence type="ECO:0000256" key="1">
    <source>
        <dbReference type="SAM" id="Phobius"/>
    </source>
</evidence>
<dbReference type="EMBL" id="CP000473">
    <property type="protein sequence ID" value="ABJ81603.1"/>
    <property type="molecule type" value="Genomic_DNA"/>
</dbReference>
<keyword evidence="1" id="KW-0472">Membrane</keyword>
<feature type="transmembrane region" description="Helical" evidence="1">
    <location>
        <begin position="6"/>
        <end position="22"/>
    </location>
</feature>
<evidence type="ECO:0000313" key="2">
    <source>
        <dbReference type="EMBL" id="ABJ81603.1"/>
    </source>
</evidence>
<accession>Q02BG3</accession>